<dbReference type="InterPro" id="IPR051173">
    <property type="entry name" value="Ca_channel_alpha-2/delta"/>
</dbReference>
<proteinExistence type="predicted"/>
<dbReference type="Pfam" id="PF08473">
    <property type="entry name" value="VGCC_alpha2"/>
    <property type="match status" value="1"/>
</dbReference>
<keyword evidence="3" id="KW-0109">Calcium transport</keyword>
<sequence>MAASLSELLSHKMIALEESVKHAEKVAKVYKWNGDLKEGDVDYINAKTVKENDTNFEMNHHFQQRVNMNASSVHIPVEIFEGDIEILNGLEWSRAIEDQWKKNAEDYPDLLWQYFGSQQGFMRNYPASKWRREGVDLYDVRRRPWYTQGASSPKDMLILIDTSGSTHGQALQLMKTSVKSLLDTLGENDFVNIVHFSQKAEYVVSCFQTFVQANYRNKAKFFDAVDSIQSFGMASFANGFTFAFEEFIKFNATFFDDLGEGAHCNRIIMLFTDGGTEEPEDVFKKYNWPEKKVRVFTYAVGPAANPVASVRWAACANRGYFSTIPAMGAIRSTVQKYQEFVEASFAYGNVSDVLYTSTYNDGWGLGMMTTLTLPVYNRSEGGNQTLLGVMGTDVTTKEMMELAPRKELGQAGYVFAINGNGYVVFHPNLKAQNGWLEDPPNMDLLEVEYDSEEKDAMRRKMIDQETGSATLDTLVEIPSQRYVSVENRQYYYAPIENSTFSLGLVVPSWASHYITPSPITSTQGLSYLQASEISDIYFANWDFCSNISVVSNISTPMEDFFNTLENEYEKCDDALLQHLFWDAEVTKNMDSWWESNAAMINRSFIGTAGGLTRMFPKDNNGSMQVSEAMLDTWKFSEYKRAYDTDNFIFIAPYKTDDDSENTTMPLITMYKSIKITSPDTYYPAVIGTDIELAEFLADFENMVACRGGEYADSLCFILDDGGFIISTNQNKKDVGRFLGYVDPSLMNILFNTTVYKRIEEFDFQASCPEDDGFTSAGFRSIFIPTLPIAEMLTFKWWSTAASWAYMNYNIFNMFMAESDDFVYAEEEPKNKSCIKKQAQYYYGNDDPTFTLTYEFPCENCSRSFTVARIQQTNLLLVSAEKDDCEECDHSYPVQVPTEDDGPDICETKKRYRKRPTTECYDYDPNEDSSLCGATGITVSIGLLVCVQTVLLLFR</sequence>
<dbReference type="Gene3D" id="3.40.50.410">
    <property type="entry name" value="von Willebrand factor, type A domain"/>
    <property type="match status" value="1"/>
</dbReference>
<dbReference type="SUPFAM" id="SSF53300">
    <property type="entry name" value="vWA-like"/>
    <property type="match status" value="1"/>
</dbReference>
<evidence type="ECO:0000256" key="14">
    <source>
        <dbReference type="ARBA" id="ARBA00023180"/>
    </source>
</evidence>
<evidence type="ECO:0000256" key="15">
    <source>
        <dbReference type="ARBA" id="ARBA00023303"/>
    </source>
</evidence>
<organism evidence="16 17">
    <name type="scientific">Owenia fusiformis</name>
    <name type="common">Polychaete worm</name>
    <dbReference type="NCBI Taxonomy" id="6347"/>
    <lineage>
        <taxon>Eukaryota</taxon>
        <taxon>Metazoa</taxon>
        <taxon>Spiralia</taxon>
        <taxon>Lophotrochozoa</taxon>
        <taxon>Annelida</taxon>
        <taxon>Polychaeta</taxon>
        <taxon>Sedentaria</taxon>
        <taxon>Canalipalpata</taxon>
        <taxon>Sabellida</taxon>
        <taxon>Oweniida</taxon>
        <taxon>Oweniidae</taxon>
        <taxon>Owenia</taxon>
    </lineage>
</organism>
<dbReference type="InterPro" id="IPR002035">
    <property type="entry name" value="VWF_A"/>
</dbReference>
<accession>A0A8J1T5L4</accession>
<evidence type="ECO:0000313" key="16">
    <source>
        <dbReference type="EMBL" id="CAH1784579.1"/>
    </source>
</evidence>
<dbReference type="OrthoDB" id="10054666at2759"/>
<reference evidence="16" key="1">
    <citation type="submission" date="2022-03" db="EMBL/GenBank/DDBJ databases">
        <authorList>
            <person name="Martin C."/>
        </authorList>
    </citation>
    <scope>NUCLEOTIDE SEQUENCE</scope>
</reference>
<name>A0A8J1T5L4_OWEFU</name>
<evidence type="ECO:0000256" key="1">
    <source>
        <dbReference type="ARBA" id="ARBA00004479"/>
    </source>
</evidence>
<keyword evidence="11" id="KW-0406">Ion transport</keyword>
<dbReference type="PANTHER" id="PTHR10166">
    <property type="entry name" value="VOLTAGE-DEPENDENT CALCIUM CHANNEL SUBUNIT ALPHA-2/DELTA-RELATED"/>
    <property type="match status" value="1"/>
</dbReference>
<evidence type="ECO:0000256" key="6">
    <source>
        <dbReference type="ARBA" id="ARBA00022723"/>
    </source>
</evidence>
<keyword evidence="8" id="KW-0106">Calcium</keyword>
<dbReference type="InterPro" id="IPR036465">
    <property type="entry name" value="vWFA_dom_sf"/>
</dbReference>
<keyword evidence="12" id="KW-0472">Membrane</keyword>
<evidence type="ECO:0000256" key="13">
    <source>
        <dbReference type="ARBA" id="ARBA00023157"/>
    </source>
</evidence>
<dbReference type="InterPro" id="IPR013608">
    <property type="entry name" value="VWA_N"/>
</dbReference>
<dbReference type="SMART" id="SM00327">
    <property type="entry name" value="VWA"/>
    <property type="match status" value="1"/>
</dbReference>
<dbReference type="PANTHER" id="PTHR10166:SF67">
    <property type="entry name" value="VWFA DOMAIN-CONTAINING PROTEIN"/>
    <property type="match status" value="1"/>
</dbReference>
<keyword evidence="14" id="KW-0325">Glycoprotein</keyword>
<evidence type="ECO:0000256" key="10">
    <source>
        <dbReference type="ARBA" id="ARBA00022989"/>
    </source>
</evidence>
<evidence type="ECO:0000256" key="3">
    <source>
        <dbReference type="ARBA" id="ARBA00022568"/>
    </source>
</evidence>
<keyword evidence="17" id="KW-1185">Reference proteome</keyword>
<keyword evidence="2" id="KW-0813">Transport</keyword>
<dbReference type="GO" id="GO:0005891">
    <property type="term" value="C:voltage-gated calcium channel complex"/>
    <property type="evidence" value="ECO:0007669"/>
    <property type="project" value="TreeGrafter"/>
</dbReference>
<evidence type="ECO:0000256" key="9">
    <source>
        <dbReference type="ARBA" id="ARBA00022882"/>
    </source>
</evidence>
<evidence type="ECO:0000256" key="8">
    <source>
        <dbReference type="ARBA" id="ARBA00022837"/>
    </source>
</evidence>
<dbReference type="Pfam" id="PF00092">
    <property type="entry name" value="VWA"/>
    <property type="match status" value="1"/>
</dbReference>
<comment type="caution">
    <text evidence="16">The sequence shown here is derived from an EMBL/GenBank/DDBJ whole genome shotgun (WGS) entry which is preliminary data.</text>
</comment>
<evidence type="ECO:0000256" key="11">
    <source>
        <dbReference type="ARBA" id="ARBA00023065"/>
    </source>
</evidence>
<evidence type="ECO:0000313" key="17">
    <source>
        <dbReference type="Proteomes" id="UP000749559"/>
    </source>
</evidence>
<keyword evidence="15" id="KW-0407">Ion channel</keyword>
<dbReference type="GO" id="GO:0005245">
    <property type="term" value="F:voltage-gated calcium channel activity"/>
    <property type="evidence" value="ECO:0007669"/>
    <property type="project" value="TreeGrafter"/>
</dbReference>
<gene>
    <name evidence="16" type="ORF">OFUS_LOCUS10744</name>
</gene>
<evidence type="ECO:0000256" key="2">
    <source>
        <dbReference type="ARBA" id="ARBA00022448"/>
    </source>
</evidence>
<dbReference type="PROSITE" id="PS50234">
    <property type="entry name" value="VWFA"/>
    <property type="match status" value="1"/>
</dbReference>
<evidence type="ECO:0000256" key="12">
    <source>
        <dbReference type="ARBA" id="ARBA00023136"/>
    </source>
</evidence>
<dbReference type="EMBL" id="CAIIXF020000005">
    <property type="protein sequence ID" value="CAH1784579.1"/>
    <property type="molecule type" value="Genomic_DNA"/>
</dbReference>
<dbReference type="AlphaFoldDB" id="A0A8J1T5L4"/>
<evidence type="ECO:0000256" key="5">
    <source>
        <dbReference type="ARBA" id="ARBA00022692"/>
    </source>
</evidence>
<keyword evidence="13" id="KW-1015">Disulfide bond</keyword>
<protein>
    <submittedName>
        <fullName evidence="16">Uncharacterized protein</fullName>
    </submittedName>
</protein>
<dbReference type="Pfam" id="PF08399">
    <property type="entry name" value="VWA_N"/>
    <property type="match status" value="1"/>
</dbReference>
<dbReference type="InterPro" id="IPR013680">
    <property type="entry name" value="VDCC_a2/dsu"/>
</dbReference>
<dbReference type="CDD" id="cd12912">
    <property type="entry name" value="PDC2_MCP_like"/>
    <property type="match status" value="1"/>
</dbReference>
<dbReference type="FunFam" id="3.40.50.410:FF:000007">
    <property type="entry name" value="Calcium voltage-gated channel auxiliary subunit alpha2delta 3"/>
    <property type="match status" value="1"/>
</dbReference>
<keyword evidence="6" id="KW-0479">Metal-binding</keyword>
<evidence type="ECO:0000256" key="4">
    <source>
        <dbReference type="ARBA" id="ARBA00022673"/>
    </source>
</evidence>
<keyword evidence="7" id="KW-0732">Signal</keyword>
<dbReference type="Gene3D" id="3.30.450.20">
    <property type="entry name" value="PAS domain"/>
    <property type="match status" value="1"/>
</dbReference>
<dbReference type="Proteomes" id="UP000749559">
    <property type="component" value="Unassembled WGS sequence"/>
</dbReference>
<keyword evidence="9" id="KW-0851">Voltage-gated channel</keyword>
<evidence type="ECO:0000256" key="7">
    <source>
        <dbReference type="ARBA" id="ARBA00022729"/>
    </source>
</evidence>
<comment type="subcellular location">
    <subcellularLocation>
        <location evidence="1">Membrane</location>
        <topology evidence="1">Single-pass type I membrane protein</topology>
    </subcellularLocation>
</comment>
<keyword evidence="10" id="KW-1133">Transmembrane helix</keyword>
<keyword evidence="5" id="KW-0812">Transmembrane</keyword>
<dbReference type="GO" id="GO:0046872">
    <property type="term" value="F:metal ion binding"/>
    <property type="evidence" value="ECO:0007669"/>
    <property type="project" value="UniProtKB-KW"/>
</dbReference>
<keyword evidence="4" id="KW-0107">Calcium channel</keyword>